<dbReference type="InterPro" id="IPR011059">
    <property type="entry name" value="Metal-dep_hydrolase_composite"/>
</dbReference>
<proteinExistence type="predicted"/>
<gene>
    <name evidence="4" type="ORF">S03H2_50357</name>
</gene>
<dbReference type="AlphaFoldDB" id="X1I5N5"/>
<dbReference type="Pfam" id="PF01979">
    <property type="entry name" value="Amidohydro_1"/>
    <property type="match status" value="1"/>
</dbReference>
<protein>
    <submittedName>
        <fullName evidence="4">Uncharacterized protein</fullName>
    </submittedName>
</protein>
<dbReference type="Pfam" id="PF01709">
    <property type="entry name" value="Transcrip_reg"/>
    <property type="match status" value="1"/>
</dbReference>
<evidence type="ECO:0000259" key="2">
    <source>
        <dbReference type="Pfam" id="PF01709"/>
    </source>
</evidence>
<sequence>IKDEGDILEIVFAPEQFSQIKENIERIGYSPELFELTMIPQTTVPLEEKEALQMLRLMDALEDSEEVQKVYNGVEYESRKGTARYFDGTLVGTSLGLNQLLERFVRFSGCSLNAGVKAVTENPAKILSIQNRKGKIESGKDADLVILDEDWSVWSTIVEGKVVFHK</sequence>
<dbReference type="GO" id="GO:0006046">
    <property type="term" value="P:N-acetylglucosamine catabolic process"/>
    <property type="evidence" value="ECO:0007669"/>
    <property type="project" value="TreeGrafter"/>
</dbReference>
<dbReference type="Gene3D" id="3.20.20.140">
    <property type="entry name" value="Metal-dependent hydrolases"/>
    <property type="match status" value="1"/>
</dbReference>
<dbReference type="InterPro" id="IPR029072">
    <property type="entry name" value="YebC-like"/>
</dbReference>
<dbReference type="InterPro" id="IPR048300">
    <property type="entry name" value="TACO1_YebC-like_2nd/3rd_dom"/>
</dbReference>
<dbReference type="InterPro" id="IPR032466">
    <property type="entry name" value="Metal_Hydrolase"/>
</dbReference>
<feature type="domain" description="TACO1/YebC-like second and third" evidence="2">
    <location>
        <begin position="5"/>
        <end position="72"/>
    </location>
</feature>
<evidence type="ECO:0000313" key="4">
    <source>
        <dbReference type="EMBL" id="GAH64605.1"/>
    </source>
</evidence>
<evidence type="ECO:0000256" key="1">
    <source>
        <dbReference type="ARBA" id="ARBA00022801"/>
    </source>
</evidence>
<dbReference type="InterPro" id="IPR026564">
    <property type="entry name" value="Transcrip_reg_TACO1-like_dom3"/>
</dbReference>
<dbReference type="GO" id="GO:0008448">
    <property type="term" value="F:N-acetylglucosamine-6-phosphate deacetylase activity"/>
    <property type="evidence" value="ECO:0007669"/>
    <property type="project" value="TreeGrafter"/>
</dbReference>
<feature type="domain" description="Amidohydrolase-related" evidence="3">
    <location>
        <begin position="106"/>
        <end position="163"/>
    </location>
</feature>
<dbReference type="SUPFAM" id="SSF51556">
    <property type="entry name" value="Metallo-dependent hydrolases"/>
    <property type="match status" value="1"/>
</dbReference>
<dbReference type="InterPro" id="IPR006680">
    <property type="entry name" value="Amidohydro-rel"/>
</dbReference>
<comment type="caution">
    <text evidence="4">The sequence shown here is derived from an EMBL/GenBank/DDBJ whole genome shotgun (WGS) entry which is preliminary data.</text>
</comment>
<organism evidence="4">
    <name type="scientific">marine sediment metagenome</name>
    <dbReference type="NCBI Taxonomy" id="412755"/>
    <lineage>
        <taxon>unclassified sequences</taxon>
        <taxon>metagenomes</taxon>
        <taxon>ecological metagenomes</taxon>
    </lineage>
</organism>
<dbReference type="Gene3D" id="3.30.70.980">
    <property type="match status" value="1"/>
</dbReference>
<dbReference type="EMBL" id="BARU01031875">
    <property type="protein sequence ID" value="GAH64605.1"/>
    <property type="molecule type" value="Genomic_DNA"/>
</dbReference>
<dbReference type="SUPFAM" id="SSF51338">
    <property type="entry name" value="Composite domain of metallo-dependent hydrolases"/>
    <property type="match status" value="1"/>
</dbReference>
<dbReference type="Gene3D" id="2.30.40.10">
    <property type="entry name" value="Urease, subunit C, domain 1"/>
    <property type="match status" value="1"/>
</dbReference>
<accession>X1I5N5</accession>
<reference evidence="4" key="1">
    <citation type="journal article" date="2014" name="Front. Microbiol.">
        <title>High frequency of phylogenetically diverse reductive dehalogenase-homologous genes in deep subseafloor sedimentary metagenomes.</title>
        <authorList>
            <person name="Kawai M."/>
            <person name="Futagami T."/>
            <person name="Toyoda A."/>
            <person name="Takaki Y."/>
            <person name="Nishi S."/>
            <person name="Hori S."/>
            <person name="Arai W."/>
            <person name="Tsubouchi T."/>
            <person name="Morono Y."/>
            <person name="Uchiyama I."/>
            <person name="Ito T."/>
            <person name="Fujiyama A."/>
            <person name="Inagaki F."/>
            <person name="Takami H."/>
        </authorList>
    </citation>
    <scope>NUCLEOTIDE SEQUENCE</scope>
    <source>
        <strain evidence="4">Expedition CK06-06</strain>
    </source>
</reference>
<feature type="non-terminal residue" evidence="4">
    <location>
        <position position="1"/>
    </location>
</feature>
<evidence type="ECO:0000259" key="3">
    <source>
        <dbReference type="Pfam" id="PF01979"/>
    </source>
</evidence>
<name>X1I5N5_9ZZZZ</name>
<dbReference type="PANTHER" id="PTHR11113">
    <property type="entry name" value="N-ACETYLGLUCOSAMINE-6-PHOSPHATE DEACETYLASE"/>
    <property type="match status" value="1"/>
</dbReference>
<keyword evidence="1" id="KW-0378">Hydrolase</keyword>
<dbReference type="PANTHER" id="PTHR11113:SF14">
    <property type="entry name" value="N-ACETYLGLUCOSAMINE-6-PHOSPHATE DEACETYLASE"/>
    <property type="match status" value="1"/>
</dbReference>
<dbReference type="SUPFAM" id="SSF75625">
    <property type="entry name" value="YebC-like"/>
    <property type="match status" value="1"/>
</dbReference>